<proteinExistence type="predicted"/>
<reference evidence="1 2" key="1">
    <citation type="submission" date="2017-06" db="EMBL/GenBank/DDBJ databases">
        <title>Novel microbial phyla capable of carbon fixation and sulfur reduction in deep-sea sediments.</title>
        <authorList>
            <person name="Huang J."/>
            <person name="Baker B."/>
            <person name="Wang Y."/>
        </authorList>
    </citation>
    <scope>NUCLEOTIDE SEQUENCE [LARGE SCALE GENOMIC DNA]</scope>
    <source>
        <strain evidence="1">B3_LCP</strain>
    </source>
</reference>
<organism evidence="1 2">
    <name type="scientific">candidate division LCP-89 bacterium B3_LCP</name>
    <dbReference type="NCBI Taxonomy" id="2012998"/>
    <lineage>
        <taxon>Bacteria</taxon>
        <taxon>Pseudomonadati</taxon>
        <taxon>Bacteria division LCP-89</taxon>
    </lineage>
</organism>
<evidence type="ECO:0008006" key="3">
    <source>
        <dbReference type="Google" id="ProtNLM"/>
    </source>
</evidence>
<dbReference type="InterPro" id="IPR059206">
    <property type="entry name" value="Sll1717-like"/>
</dbReference>
<dbReference type="AlphaFoldDB" id="A0A532V4P1"/>
<dbReference type="EMBL" id="NJBN01000001">
    <property type="protein sequence ID" value="TKJ42176.1"/>
    <property type="molecule type" value="Genomic_DNA"/>
</dbReference>
<sequence length="458" mass="52278">MLDKIDFGLGAAQQERRQLRNYFYRSGSFALACSDKTYIILGAKGAGKSAIFQMFSELESEIPIFAPPNLWISDEPKLRDHWATLQPLGISSQVILWRFYIASLIANLCLEQPNFPSELRSAFERFLVRWGLVNEVPTAWQSMRSIKITVGLGDHIKTEIPPKKALAATEIDYVIYSADQWFEESGADLWICLDSLDEVSINGHDHDNVEDLLSNLMRAVAELLRLKRIRFKLFFRSDVYHSLTYVNKDHFSALKLDLEWSREDLAILLAHRIRPLHPSHDNLLTFPTSLEWINEIFDWKKGKIPNSFDQLYELLKDGNGNVLPRDLINFCIAAQRTQQNFNNQDINTPTNGKLVSWQAIHEAVERTAASKLNDFLQVFQNYKDTYDQLKGSASRCFSRSELSKALGREDSLDANIVIADLVRVGAIAIKDRRAVNLSDSFEIPFLYSLALEIGEGDE</sequence>
<dbReference type="Proteomes" id="UP000319619">
    <property type="component" value="Unassembled WGS sequence"/>
</dbReference>
<gene>
    <name evidence="1" type="ORF">CEE37_00425</name>
</gene>
<evidence type="ECO:0000313" key="1">
    <source>
        <dbReference type="EMBL" id="TKJ42176.1"/>
    </source>
</evidence>
<comment type="caution">
    <text evidence="1">The sequence shown here is derived from an EMBL/GenBank/DDBJ whole genome shotgun (WGS) entry which is preliminary data.</text>
</comment>
<dbReference type="NCBIfam" id="NF047389">
    <property type="entry name" value="ATPase_Sll1717"/>
    <property type="match status" value="1"/>
</dbReference>
<accession>A0A532V4P1</accession>
<evidence type="ECO:0000313" key="2">
    <source>
        <dbReference type="Proteomes" id="UP000319619"/>
    </source>
</evidence>
<protein>
    <recommendedName>
        <fullName evidence="3">ATPase</fullName>
    </recommendedName>
</protein>
<name>A0A532V4P1_UNCL8</name>